<organism evidence="1 2">
    <name type="scientific">Dermacentor silvarum</name>
    <name type="common">Tick</name>
    <dbReference type="NCBI Taxonomy" id="543639"/>
    <lineage>
        <taxon>Eukaryota</taxon>
        <taxon>Metazoa</taxon>
        <taxon>Ecdysozoa</taxon>
        <taxon>Arthropoda</taxon>
        <taxon>Chelicerata</taxon>
        <taxon>Arachnida</taxon>
        <taxon>Acari</taxon>
        <taxon>Parasitiformes</taxon>
        <taxon>Ixodida</taxon>
        <taxon>Ixodoidea</taxon>
        <taxon>Ixodidae</taxon>
        <taxon>Rhipicephalinae</taxon>
        <taxon>Dermacentor</taxon>
    </lineage>
</organism>
<evidence type="ECO:0000313" key="2">
    <source>
        <dbReference type="Proteomes" id="UP000821865"/>
    </source>
</evidence>
<accession>A0ACB8DBX7</accession>
<dbReference type="Proteomes" id="UP000821865">
    <property type="component" value="Chromosome 2"/>
</dbReference>
<evidence type="ECO:0000313" key="1">
    <source>
        <dbReference type="EMBL" id="KAH7965614.1"/>
    </source>
</evidence>
<dbReference type="EMBL" id="CM023471">
    <property type="protein sequence ID" value="KAH7965614.1"/>
    <property type="molecule type" value="Genomic_DNA"/>
</dbReference>
<gene>
    <name evidence="1" type="ORF">HPB49_008991</name>
</gene>
<comment type="caution">
    <text evidence="1">The sequence shown here is derived from an EMBL/GenBank/DDBJ whole genome shotgun (WGS) entry which is preliminary data.</text>
</comment>
<name>A0ACB8DBX7_DERSI</name>
<proteinExistence type="predicted"/>
<protein>
    <submittedName>
        <fullName evidence="1">Uncharacterized protein</fullName>
    </submittedName>
</protein>
<sequence>MCFRGEGRYLVTYELLIITNWYEKDEVKEDDATAQYWKKPVGYLLEMIAKWLQKSAEGSPASYAAEDDAGLPQDATIEHIRKVAQLLNKVADAVEKGEKVDLFA</sequence>
<reference evidence="1" key="1">
    <citation type="submission" date="2020-05" db="EMBL/GenBank/DDBJ databases">
        <title>Large-scale comparative analyses of tick genomes elucidate their genetic diversity and vector capacities.</title>
        <authorList>
            <person name="Jia N."/>
            <person name="Wang J."/>
            <person name="Shi W."/>
            <person name="Du L."/>
            <person name="Sun Y."/>
            <person name="Zhan W."/>
            <person name="Jiang J."/>
            <person name="Wang Q."/>
            <person name="Zhang B."/>
            <person name="Ji P."/>
            <person name="Sakyi L.B."/>
            <person name="Cui X."/>
            <person name="Yuan T."/>
            <person name="Jiang B."/>
            <person name="Yang W."/>
            <person name="Lam T.T.-Y."/>
            <person name="Chang Q."/>
            <person name="Ding S."/>
            <person name="Wang X."/>
            <person name="Zhu J."/>
            <person name="Ruan X."/>
            <person name="Zhao L."/>
            <person name="Wei J."/>
            <person name="Que T."/>
            <person name="Du C."/>
            <person name="Cheng J."/>
            <person name="Dai P."/>
            <person name="Han X."/>
            <person name="Huang E."/>
            <person name="Gao Y."/>
            <person name="Liu J."/>
            <person name="Shao H."/>
            <person name="Ye R."/>
            <person name="Li L."/>
            <person name="Wei W."/>
            <person name="Wang X."/>
            <person name="Wang C."/>
            <person name="Yang T."/>
            <person name="Huo Q."/>
            <person name="Li W."/>
            <person name="Guo W."/>
            <person name="Chen H."/>
            <person name="Zhou L."/>
            <person name="Ni X."/>
            <person name="Tian J."/>
            <person name="Zhou Y."/>
            <person name="Sheng Y."/>
            <person name="Liu T."/>
            <person name="Pan Y."/>
            <person name="Xia L."/>
            <person name="Li J."/>
            <person name="Zhao F."/>
            <person name="Cao W."/>
        </authorList>
    </citation>
    <scope>NUCLEOTIDE SEQUENCE</scope>
    <source>
        <strain evidence="1">Dsil-2018</strain>
    </source>
</reference>
<keyword evidence="2" id="KW-1185">Reference proteome</keyword>